<feature type="transmembrane region" description="Helical" evidence="1">
    <location>
        <begin position="6"/>
        <end position="29"/>
    </location>
</feature>
<keyword evidence="1" id="KW-0472">Membrane</keyword>
<reference evidence="2" key="1">
    <citation type="submission" date="2016-05" db="EMBL/GenBank/DDBJ databases">
        <authorList>
            <person name="Lavstsen T."/>
            <person name="Jespersen J.S."/>
        </authorList>
    </citation>
    <scope>NUCLEOTIDE SEQUENCE</scope>
    <source>
        <tissue evidence="2">Brain</tissue>
    </source>
</reference>
<reference evidence="2" key="2">
    <citation type="submission" date="2016-06" db="EMBL/GenBank/DDBJ databases">
        <title>The genome of a short-lived fish provides insights into sex chromosome evolution and the genetic control of aging.</title>
        <authorList>
            <person name="Reichwald K."/>
            <person name="Felder M."/>
            <person name="Petzold A."/>
            <person name="Koch P."/>
            <person name="Groth M."/>
            <person name="Platzer M."/>
        </authorList>
    </citation>
    <scope>NUCLEOTIDE SEQUENCE</scope>
    <source>
        <tissue evidence="2">Brain</tissue>
    </source>
</reference>
<accession>A0A1A7Y3V8</accession>
<feature type="transmembrane region" description="Helical" evidence="1">
    <location>
        <begin position="41"/>
        <end position="63"/>
    </location>
</feature>
<proteinExistence type="predicted"/>
<sequence>MFKNVFGSGFVVRTAHVILTWVVTLILFLHDTELRKQEETGQLVQPVLFVLLVLVSVLLYFAVSLMDPGFVLSDERDLQFTLGVTEEQQDMIPPSCTKSLRQRRCGHCLLQMVLSERPVIGCLSQTQSAVCFSVSKRHRPSFVADPLHLVSFGHPNRVRWNSQGIS</sequence>
<dbReference type="EMBL" id="HADW01008389">
    <property type="protein sequence ID" value="SBP09789.1"/>
    <property type="molecule type" value="Transcribed_RNA"/>
</dbReference>
<keyword evidence="1" id="KW-0812">Transmembrane</keyword>
<name>A0A1A7Y3V8_9TELE</name>
<protein>
    <submittedName>
        <fullName evidence="2">Zinc finger, DHHC-type containing 12b</fullName>
    </submittedName>
</protein>
<organism evidence="2">
    <name type="scientific">Iconisemion striatum</name>
    <dbReference type="NCBI Taxonomy" id="60296"/>
    <lineage>
        <taxon>Eukaryota</taxon>
        <taxon>Metazoa</taxon>
        <taxon>Chordata</taxon>
        <taxon>Craniata</taxon>
        <taxon>Vertebrata</taxon>
        <taxon>Euteleostomi</taxon>
        <taxon>Actinopterygii</taxon>
        <taxon>Neopterygii</taxon>
        <taxon>Teleostei</taxon>
        <taxon>Neoteleostei</taxon>
        <taxon>Acanthomorphata</taxon>
        <taxon>Ovalentaria</taxon>
        <taxon>Atherinomorphae</taxon>
        <taxon>Cyprinodontiformes</taxon>
        <taxon>Nothobranchiidae</taxon>
        <taxon>Iconisemion</taxon>
    </lineage>
</organism>
<dbReference type="AlphaFoldDB" id="A0A1A7Y3V8"/>
<evidence type="ECO:0000256" key="1">
    <source>
        <dbReference type="SAM" id="Phobius"/>
    </source>
</evidence>
<evidence type="ECO:0000313" key="2">
    <source>
        <dbReference type="EMBL" id="SBP24968.1"/>
    </source>
</evidence>
<gene>
    <name evidence="2" type="primary">ZDHHC12B</name>
</gene>
<keyword evidence="1" id="KW-1133">Transmembrane helix</keyword>
<dbReference type="EMBL" id="HADX01002736">
    <property type="protein sequence ID" value="SBP24968.1"/>
    <property type="molecule type" value="Transcribed_RNA"/>
</dbReference>